<evidence type="ECO:0000256" key="4">
    <source>
        <dbReference type="ARBA" id="ARBA00023163"/>
    </source>
</evidence>
<dbReference type="PANTHER" id="PTHR30126:SF40">
    <property type="entry name" value="HTH-TYPE TRANSCRIPTIONAL REGULATOR GLTR"/>
    <property type="match status" value="1"/>
</dbReference>
<sequence>MEFRNLKSFVHVAESGSFSKTAEQLGYAQSTITAQIDSLEKELGVSLFIRHGKRFSLSSEGCQLLAYAYQILKLEAEANAYFQGDAAPVGSLKVGMLESISASKHADVLSHFLSHYPDVKLEVVVATTLQLLSMLEKGTLDLIVTLDIPIRNPKFKCMLSKPVPIQFFADNHSPYAHHAAISLSDLARARFLLTEKGCNYRQVFEEILAEHALCINDSLEIGYTQIIIDCVREGLGISLLPSFNLTNALENGEIALVNVKNCSIELSLQILVLQNQWLSPAKKAFINAFTLSLS</sequence>
<dbReference type="InterPro" id="IPR036390">
    <property type="entry name" value="WH_DNA-bd_sf"/>
</dbReference>
<accession>A0ABS5PMQ5</accession>
<dbReference type="InterPro" id="IPR036388">
    <property type="entry name" value="WH-like_DNA-bd_sf"/>
</dbReference>
<reference evidence="6 7" key="1">
    <citation type="submission" date="2021-05" db="EMBL/GenBank/DDBJ databases">
        <title>Fusibacter ferrireducens sp. nov., an anaerobic, sulfur- and Fe-reducing bacterium isolated from the mangrove sediment.</title>
        <authorList>
            <person name="Qiu D."/>
        </authorList>
    </citation>
    <scope>NUCLEOTIDE SEQUENCE [LARGE SCALE GENOMIC DNA]</scope>
    <source>
        <strain evidence="6 7">DSM 12116</strain>
    </source>
</reference>
<dbReference type="RefSeq" id="WP_213236322.1">
    <property type="nucleotide sequence ID" value="NZ_JAHBCL010000010.1"/>
</dbReference>
<comment type="caution">
    <text evidence="6">The sequence shown here is derived from an EMBL/GenBank/DDBJ whole genome shotgun (WGS) entry which is preliminary data.</text>
</comment>
<dbReference type="PANTHER" id="PTHR30126">
    <property type="entry name" value="HTH-TYPE TRANSCRIPTIONAL REGULATOR"/>
    <property type="match status" value="1"/>
</dbReference>
<evidence type="ECO:0000313" key="7">
    <source>
        <dbReference type="Proteomes" id="UP000746471"/>
    </source>
</evidence>
<proteinExistence type="inferred from homology"/>
<dbReference type="Pfam" id="PF00126">
    <property type="entry name" value="HTH_1"/>
    <property type="match status" value="1"/>
</dbReference>
<keyword evidence="2" id="KW-0805">Transcription regulation</keyword>
<dbReference type="EMBL" id="JAHBCL010000010">
    <property type="protein sequence ID" value="MBS7526464.1"/>
    <property type="molecule type" value="Genomic_DNA"/>
</dbReference>
<evidence type="ECO:0000259" key="5">
    <source>
        <dbReference type="PROSITE" id="PS50931"/>
    </source>
</evidence>
<evidence type="ECO:0000256" key="2">
    <source>
        <dbReference type="ARBA" id="ARBA00023015"/>
    </source>
</evidence>
<dbReference type="InterPro" id="IPR000847">
    <property type="entry name" value="LysR_HTH_N"/>
</dbReference>
<dbReference type="Gene3D" id="3.40.190.290">
    <property type="match status" value="1"/>
</dbReference>
<keyword evidence="7" id="KW-1185">Reference proteome</keyword>
<evidence type="ECO:0000256" key="1">
    <source>
        <dbReference type="ARBA" id="ARBA00009437"/>
    </source>
</evidence>
<evidence type="ECO:0000256" key="3">
    <source>
        <dbReference type="ARBA" id="ARBA00023125"/>
    </source>
</evidence>
<dbReference type="SUPFAM" id="SSF46785">
    <property type="entry name" value="Winged helix' DNA-binding domain"/>
    <property type="match status" value="1"/>
</dbReference>
<comment type="similarity">
    <text evidence="1">Belongs to the LysR transcriptional regulatory family.</text>
</comment>
<dbReference type="Pfam" id="PF03466">
    <property type="entry name" value="LysR_substrate"/>
    <property type="match status" value="1"/>
</dbReference>
<name>A0ABS5PMQ5_9FIRM</name>
<dbReference type="InterPro" id="IPR005119">
    <property type="entry name" value="LysR_subst-bd"/>
</dbReference>
<organism evidence="6 7">
    <name type="scientific">Fusibacter paucivorans</name>
    <dbReference type="NCBI Taxonomy" id="76009"/>
    <lineage>
        <taxon>Bacteria</taxon>
        <taxon>Bacillati</taxon>
        <taxon>Bacillota</taxon>
        <taxon>Clostridia</taxon>
        <taxon>Eubacteriales</taxon>
        <taxon>Eubacteriales Family XII. Incertae Sedis</taxon>
        <taxon>Fusibacter</taxon>
    </lineage>
</organism>
<keyword evidence="4" id="KW-0804">Transcription</keyword>
<dbReference type="SUPFAM" id="SSF53850">
    <property type="entry name" value="Periplasmic binding protein-like II"/>
    <property type="match status" value="1"/>
</dbReference>
<dbReference type="CDD" id="cd05466">
    <property type="entry name" value="PBP2_LTTR_substrate"/>
    <property type="match status" value="1"/>
</dbReference>
<dbReference type="Gene3D" id="1.10.10.10">
    <property type="entry name" value="Winged helix-like DNA-binding domain superfamily/Winged helix DNA-binding domain"/>
    <property type="match status" value="1"/>
</dbReference>
<dbReference type="PRINTS" id="PR00039">
    <property type="entry name" value="HTHLYSR"/>
</dbReference>
<gene>
    <name evidence="6" type="ORF">KHM83_07220</name>
</gene>
<keyword evidence="3" id="KW-0238">DNA-binding</keyword>
<dbReference type="Proteomes" id="UP000746471">
    <property type="component" value="Unassembled WGS sequence"/>
</dbReference>
<evidence type="ECO:0000313" key="6">
    <source>
        <dbReference type="EMBL" id="MBS7526464.1"/>
    </source>
</evidence>
<feature type="domain" description="HTH lysR-type" evidence="5">
    <location>
        <begin position="1"/>
        <end position="58"/>
    </location>
</feature>
<protein>
    <submittedName>
        <fullName evidence="6">LysR family transcriptional regulator</fullName>
    </submittedName>
</protein>
<dbReference type="PROSITE" id="PS50931">
    <property type="entry name" value="HTH_LYSR"/>
    <property type="match status" value="1"/>
</dbReference>